<accession>A0A0A9SJB3</accession>
<sequence length="23" mass="2549">MARAWHPPVRRSPVARATHAPPS</sequence>
<organism evidence="1">
    <name type="scientific">Arundo donax</name>
    <name type="common">Giant reed</name>
    <name type="synonym">Donax arundinaceus</name>
    <dbReference type="NCBI Taxonomy" id="35708"/>
    <lineage>
        <taxon>Eukaryota</taxon>
        <taxon>Viridiplantae</taxon>
        <taxon>Streptophyta</taxon>
        <taxon>Embryophyta</taxon>
        <taxon>Tracheophyta</taxon>
        <taxon>Spermatophyta</taxon>
        <taxon>Magnoliopsida</taxon>
        <taxon>Liliopsida</taxon>
        <taxon>Poales</taxon>
        <taxon>Poaceae</taxon>
        <taxon>PACMAD clade</taxon>
        <taxon>Arundinoideae</taxon>
        <taxon>Arundineae</taxon>
        <taxon>Arundo</taxon>
    </lineage>
</organism>
<evidence type="ECO:0000313" key="1">
    <source>
        <dbReference type="EMBL" id="JAD40280.1"/>
    </source>
</evidence>
<reference evidence="1" key="2">
    <citation type="journal article" date="2015" name="Data Brief">
        <title>Shoot transcriptome of the giant reed, Arundo donax.</title>
        <authorList>
            <person name="Barrero R.A."/>
            <person name="Guerrero F.D."/>
            <person name="Moolhuijzen P."/>
            <person name="Goolsby J.A."/>
            <person name="Tidwell J."/>
            <person name="Bellgard S.E."/>
            <person name="Bellgard M.I."/>
        </authorList>
    </citation>
    <scope>NUCLEOTIDE SEQUENCE</scope>
    <source>
        <tissue evidence="1">Shoot tissue taken approximately 20 cm above the soil surface</tissue>
    </source>
</reference>
<reference evidence="1" key="1">
    <citation type="submission" date="2014-09" db="EMBL/GenBank/DDBJ databases">
        <authorList>
            <person name="Magalhaes I.L.F."/>
            <person name="Oliveira U."/>
            <person name="Santos F.R."/>
            <person name="Vidigal T.H.D.A."/>
            <person name="Brescovit A.D."/>
            <person name="Santos A.J."/>
        </authorList>
    </citation>
    <scope>NUCLEOTIDE SEQUENCE</scope>
    <source>
        <tissue evidence="1">Shoot tissue taken approximately 20 cm above the soil surface</tissue>
    </source>
</reference>
<name>A0A0A9SJB3_ARUDO</name>
<dbReference type="AlphaFoldDB" id="A0A0A9SJB3"/>
<proteinExistence type="predicted"/>
<dbReference type="EMBL" id="GBRH01257615">
    <property type="protein sequence ID" value="JAD40280.1"/>
    <property type="molecule type" value="Transcribed_RNA"/>
</dbReference>
<protein>
    <submittedName>
        <fullName evidence="1">Uncharacterized protein</fullName>
    </submittedName>
</protein>